<evidence type="ECO:0008006" key="4">
    <source>
        <dbReference type="Google" id="ProtNLM"/>
    </source>
</evidence>
<dbReference type="InterPro" id="IPR029033">
    <property type="entry name" value="His_PPase_superfam"/>
</dbReference>
<dbReference type="CDD" id="cd07067">
    <property type="entry name" value="HP_PGM_like"/>
    <property type="match status" value="1"/>
</dbReference>
<dbReference type="PANTHER" id="PTHR47623">
    <property type="entry name" value="OS09G0287300 PROTEIN"/>
    <property type="match status" value="1"/>
</dbReference>
<dbReference type="Proteomes" id="UP000815325">
    <property type="component" value="Unassembled WGS sequence"/>
</dbReference>
<feature type="compositionally biased region" description="Polar residues" evidence="1">
    <location>
        <begin position="11"/>
        <end position="24"/>
    </location>
</feature>
<evidence type="ECO:0000256" key="1">
    <source>
        <dbReference type="SAM" id="MobiDB-lite"/>
    </source>
</evidence>
<feature type="region of interest" description="Disordered" evidence="1">
    <location>
        <begin position="1"/>
        <end position="53"/>
    </location>
</feature>
<dbReference type="PANTHER" id="PTHR47623:SF1">
    <property type="entry name" value="OS09G0287300 PROTEIN"/>
    <property type="match status" value="1"/>
</dbReference>
<evidence type="ECO:0000313" key="2">
    <source>
        <dbReference type="EMBL" id="KAF5832651.1"/>
    </source>
</evidence>
<dbReference type="Pfam" id="PF00300">
    <property type="entry name" value="His_Phos_1"/>
    <property type="match status" value="1"/>
</dbReference>
<proteinExistence type="predicted"/>
<gene>
    <name evidence="2" type="ORF">DUNSADRAFT_11397</name>
</gene>
<feature type="compositionally biased region" description="Polar residues" evidence="1">
    <location>
        <begin position="36"/>
        <end position="50"/>
    </location>
</feature>
<organism evidence="2 3">
    <name type="scientific">Dunaliella salina</name>
    <name type="common">Green alga</name>
    <name type="synonym">Protococcus salinus</name>
    <dbReference type="NCBI Taxonomy" id="3046"/>
    <lineage>
        <taxon>Eukaryota</taxon>
        <taxon>Viridiplantae</taxon>
        <taxon>Chlorophyta</taxon>
        <taxon>core chlorophytes</taxon>
        <taxon>Chlorophyceae</taxon>
        <taxon>CS clade</taxon>
        <taxon>Chlamydomonadales</taxon>
        <taxon>Dunaliellaceae</taxon>
        <taxon>Dunaliella</taxon>
    </lineage>
</organism>
<reference evidence="2" key="1">
    <citation type="submission" date="2017-08" db="EMBL/GenBank/DDBJ databases">
        <authorList>
            <person name="Polle J.E."/>
            <person name="Barry K."/>
            <person name="Cushman J."/>
            <person name="Schmutz J."/>
            <person name="Tran D."/>
            <person name="Hathwaick L.T."/>
            <person name="Yim W.C."/>
            <person name="Jenkins J."/>
            <person name="Mckie-Krisberg Z.M."/>
            <person name="Prochnik S."/>
            <person name="Lindquist E."/>
            <person name="Dockter R.B."/>
            <person name="Adam C."/>
            <person name="Molina H."/>
            <person name="Bunkerborg J."/>
            <person name="Jin E."/>
            <person name="Buchheim M."/>
            <person name="Magnuson J."/>
        </authorList>
    </citation>
    <scope>NUCLEOTIDE SEQUENCE</scope>
    <source>
        <strain evidence="2">CCAP 19/18</strain>
    </source>
</reference>
<dbReference type="EMBL" id="MU069858">
    <property type="protein sequence ID" value="KAF5832651.1"/>
    <property type="molecule type" value="Genomic_DNA"/>
</dbReference>
<protein>
    <recommendedName>
        <fullName evidence="4">Phosphohistidine phosphatase</fullName>
    </recommendedName>
</protein>
<name>A0ABQ7GDG8_DUNSA</name>
<comment type="caution">
    <text evidence="2">The sequence shown here is derived from an EMBL/GenBank/DDBJ whole genome shotgun (WGS) entry which is preliminary data.</text>
</comment>
<sequence length="176" mass="19163">MLTGKPWTGSAVASRSQRLAQTPSVHVRTKHAAKASSATIQPANPGTTGSKEGAPTRKLIVLRHADSAFPQGTRDHERPISAEGKLQAISIAHELKKAGWEPDLVLASNSKRTKQTLHEMSKVMESLEDVDTHLMGSLYTVAALDGQTRQHMQECMKEVVHDKSHFCVMLVGHNKG</sequence>
<accession>A0ABQ7GDG8</accession>
<keyword evidence="3" id="KW-1185">Reference proteome</keyword>
<dbReference type="Gene3D" id="3.40.50.1240">
    <property type="entry name" value="Phosphoglycerate mutase-like"/>
    <property type="match status" value="1"/>
</dbReference>
<dbReference type="SUPFAM" id="SSF53254">
    <property type="entry name" value="Phosphoglycerate mutase-like"/>
    <property type="match status" value="1"/>
</dbReference>
<evidence type="ECO:0000313" key="3">
    <source>
        <dbReference type="Proteomes" id="UP000815325"/>
    </source>
</evidence>
<dbReference type="InterPro" id="IPR013078">
    <property type="entry name" value="His_Pase_superF_clade-1"/>
</dbReference>